<dbReference type="InterPro" id="IPR044516">
    <property type="entry name" value="UXS-like"/>
</dbReference>
<dbReference type="AlphaFoldDB" id="A0A1H2VN26"/>
<dbReference type="InterPro" id="IPR001509">
    <property type="entry name" value="Epimerase_deHydtase"/>
</dbReference>
<dbReference type="Pfam" id="PF01370">
    <property type="entry name" value="Epimerase"/>
    <property type="match status" value="1"/>
</dbReference>
<feature type="domain" description="NAD-dependent epimerase/dehydratase" evidence="5">
    <location>
        <begin position="31"/>
        <end position="277"/>
    </location>
</feature>
<dbReference type="GO" id="GO:0070403">
    <property type="term" value="F:NAD+ binding"/>
    <property type="evidence" value="ECO:0007669"/>
    <property type="project" value="InterPro"/>
</dbReference>
<evidence type="ECO:0000313" key="6">
    <source>
        <dbReference type="EMBL" id="SDW69696.1"/>
    </source>
</evidence>
<sequence>MRLFSSKLYCEDVKYVANIDLPWEKLQNNSILLSGATGQFGSFLTDVIMYRNKKGLNCKVYALGRNEEKAKKRFDYCAESEYFEFIKYDINEPLITENIDKIGYVIHLASNTHPVQYASNPIGTIITNIIGVKNMLDYCVEHHADGFAFASSNEVYGENRGDVELFDELYCGYIDCNTMRAGYPESKRCGEALCQAYISQKGLDVVIPRFTRSFGPTLLQSDTKASSQFIHKALAGEDIVLKSDGTQYYSYTYTADAVAGLLFVLLKGECGSSYNIASSSCDVMLKDLALKIANCCDKKVIFEIPEELESAGYSCATKARLSGNKLQSLGWMPKFDLSTGIERTIRILKNNQNMEGIKA</sequence>
<dbReference type="Proteomes" id="UP000182429">
    <property type="component" value="Unassembled WGS sequence"/>
</dbReference>
<keyword evidence="4" id="KW-0456">Lyase</keyword>
<evidence type="ECO:0000256" key="3">
    <source>
        <dbReference type="ARBA" id="ARBA00023027"/>
    </source>
</evidence>
<dbReference type="PANTHER" id="PTHR43078:SF6">
    <property type="entry name" value="UDP-GLUCURONIC ACID DECARBOXYLASE 1"/>
    <property type="match status" value="1"/>
</dbReference>
<dbReference type="SUPFAM" id="SSF51735">
    <property type="entry name" value="NAD(P)-binding Rossmann-fold domains"/>
    <property type="match status" value="1"/>
</dbReference>
<evidence type="ECO:0000259" key="5">
    <source>
        <dbReference type="Pfam" id="PF01370"/>
    </source>
</evidence>
<evidence type="ECO:0000313" key="7">
    <source>
        <dbReference type="Proteomes" id="UP000182429"/>
    </source>
</evidence>
<evidence type="ECO:0000256" key="2">
    <source>
        <dbReference type="ARBA" id="ARBA00022793"/>
    </source>
</evidence>
<proteinExistence type="predicted"/>
<keyword evidence="2" id="KW-0210">Decarboxylase</keyword>
<dbReference type="GO" id="GO:0042732">
    <property type="term" value="P:D-xylose metabolic process"/>
    <property type="evidence" value="ECO:0007669"/>
    <property type="project" value="InterPro"/>
</dbReference>
<dbReference type="PANTHER" id="PTHR43078">
    <property type="entry name" value="UDP-GLUCURONIC ACID DECARBOXYLASE-RELATED"/>
    <property type="match status" value="1"/>
</dbReference>
<comment type="cofactor">
    <cofactor evidence="1">
        <name>NAD(+)</name>
        <dbReference type="ChEBI" id="CHEBI:57540"/>
    </cofactor>
</comment>
<dbReference type="GO" id="GO:0005737">
    <property type="term" value="C:cytoplasm"/>
    <property type="evidence" value="ECO:0007669"/>
    <property type="project" value="TreeGrafter"/>
</dbReference>
<reference evidence="6 7" key="1">
    <citation type="submission" date="2016-10" db="EMBL/GenBank/DDBJ databases">
        <authorList>
            <person name="de Groot N.N."/>
        </authorList>
    </citation>
    <scope>NUCLEOTIDE SEQUENCE [LARGE SCALE GENOMIC DNA]</scope>
    <source>
        <strain evidence="6 7">S3b</strain>
    </source>
</reference>
<dbReference type="GO" id="GO:0048040">
    <property type="term" value="F:UDP-glucuronate decarboxylase activity"/>
    <property type="evidence" value="ECO:0007669"/>
    <property type="project" value="TreeGrafter"/>
</dbReference>
<dbReference type="InterPro" id="IPR036291">
    <property type="entry name" value="NAD(P)-bd_dom_sf"/>
</dbReference>
<protein>
    <submittedName>
        <fullName evidence="6">Nucleoside-diphosphate-sugar epimerase</fullName>
    </submittedName>
</protein>
<keyword evidence="3" id="KW-0520">NAD</keyword>
<dbReference type="OrthoDB" id="9808602at2"/>
<evidence type="ECO:0000256" key="1">
    <source>
        <dbReference type="ARBA" id="ARBA00001911"/>
    </source>
</evidence>
<organism evidence="6 7">
    <name type="scientific">Kandleria vitulina</name>
    <dbReference type="NCBI Taxonomy" id="1630"/>
    <lineage>
        <taxon>Bacteria</taxon>
        <taxon>Bacillati</taxon>
        <taxon>Bacillota</taxon>
        <taxon>Erysipelotrichia</taxon>
        <taxon>Erysipelotrichales</taxon>
        <taxon>Coprobacillaceae</taxon>
        <taxon>Kandleria</taxon>
    </lineage>
</organism>
<evidence type="ECO:0000256" key="4">
    <source>
        <dbReference type="ARBA" id="ARBA00023239"/>
    </source>
</evidence>
<accession>A0A1H2VN26</accession>
<gene>
    <name evidence="6" type="ORF">SAMN04487759_1365</name>
</gene>
<name>A0A1H2VN26_9FIRM</name>
<dbReference type="EMBL" id="FNNF01000036">
    <property type="protein sequence ID" value="SDW69696.1"/>
    <property type="molecule type" value="Genomic_DNA"/>
</dbReference>
<dbReference type="RefSeq" id="WP_074687138.1">
    <property type="nucleotide sequence ID" value="NZ_FNNF01000036.1"/>
</dbReference>
<dbReference type="Gene3D" id="3.40.50.720">
    <property type="entry name" value="NAD(P)-binding Rossmann-like Domain"/>
    <property type="match status" value="1"/>
</dbReference>